<sequence length="60" mass="6849">MLVAGKFVLIPYKDIKIIMSALLPIYKAATEEAALEELDQFERTWGQKYPLQPPESLLIN</sequence>
<proteinExistence type="predicted"/>
<organism evidence="1 2">
    <name type="scientific">Collibacillus ludicampi</name>
    <dbReference type="NCBI Taxonomy" id="2771369"/>
    <lineage>
        <taxon>Bacteria</taxon>
        <taxon>Bacillati</taxon>
        <taxon>Bacillota</taxon>
        <taxon>Bacilli</taxon>
        <taxon>Bacillales</taxon>
        <taxon>Alicyclobacillaceae</taxon>
        <taxon>Collibacillus</taxon>
    </lineage>
</organism>
<keyword evidence="2" id="KW-1185">Reference proteome</keyword>
<reference evidence="1" key="1">
    <citation type="journal article" date="2023" name="Int. J. Syst. Evol. Microbiol.">
        <title>Collibacillus ludicampi gen. nov., sp. nov., a new soil bacterium of the family Alicyclobacillaceae.</title>
        <authorList>
            <person name="Jojima T."/>
            <person name="Ioku Y."/>
            <person name="Fukuta Y."/>
            <person name="Shirasaka N."/>
            <person name="Matsumura Y."/>
            <person name="Mori M."/>
        </authorList>
    </citation>
    <scope>NUCLEOTIDE SEQUENCE</scope>
    <source>
        <strain evidence="1">TP075</strain>
    </source>
</reference>
<protein>
    <submittedName>
        <fullName evidence="1">Uncharacterized protein</fullName>
    </submittedName>
</protein>
<gene>
    <name evidence="1" type="ORF">DNHGIG_32650</name>
</gene>
<evidence type="ECO:0000313" key="1">
    <source>
        <dbReference type="EMBL" id="GIM47716.1"/>
    </source>
</evidence>
<dbReference type="Proteomes" id="UP001057291">
    <property type="component" value="Unassembled WGS sequence"/>
</dbReference>
<comment type="caution">
    <text evidence="1">The sequence shown here is derived from an EMBL/GenBank/DDBJ whole genome shotgun (WGS) entry which is preliminary data.</text>
</comment>
<dbReference type="AlphaFoldDB" id="A0AAV4LIY5"/>
<dbReference type="EMBL" id="BOQE01000001">
    <property type="protein sequence ID" value="GIM47716.1"/>
    <property type="molecule type" value="Genomic_DNA"/>
</dbReference>
<accession>A0AAV4LIY5</accession>
<evidence type="ECO:0000313" key="2">
    <source>
        <dbReference type="Proteomes" id="UP001057291"/>
    </source>
</evidence>
<name>A0AAV4LIY5_9BACL</name>